<dbReference type="GO" id="GO:0046872">
    <property type="term" value="F:metal ion binding"/>
    <property type="evidence" value="ECO:0007669"/>
    <property type="project" value="UniProtKB-KW"/>
</dbReference>
<reference evidence="7" key="1">
    <citation type="submission" date="2021-05" db="EMBL/GenBank/DDBJ databases">
        <title>Complete genome sequence of the cellulolytic planctomycete Telmatocola sphagniphila SP2T and characterization of the first cellulase from planctomycetes.</title>
        <authorList>
            <person name="Rakitin A.L."/>
            <person name="Beletsky A.V."/>
            <person name="Naumoff D.G."/>
            <person name="Kulichevskaya I.S."/>
            <person name="Mardanov A.V."/>
            <person name="Ravin N.V."/>
            <person name="Dedysh S.N."/>
        </authorList>
    </citation>
    <scope>NUCLEOTIDE SEQUENCE</scope>
    <source>
        <strain evidence="7">SP2T</strain>
    </source>
</reference>
<dbReference type="AlphaFoldDB" id="A0A8E6B4K3"/>
<evidence type="ECO:0000256" key="4">
    <source>
        <dbReference type="PROSITE-ProRule" id="PRU00433"/>
    </source>
</evidence>
<dbReference type="InterPro" id="IPR011478">
    <property type="entry name" value="DUF1585"/>
</dbReference>
<protein>
    <submittedName>
        <fullName evidence="7">DUF1592 domain-containing protein</fullName>
    </submittedName>
</protein>
<dbReference type="PROSITE" id="PS51007">
    <property type="entry name" value="CYTC"/>
    <property type="match status" value="1"/>
</dbReference>
<dbReference type="Pfam" id="PF07627">
    <property type="entry name" value="PSCyt3"/>
    <property type="match status" value="1"/>
</dbReference>
<dbReference type="InterPro" id="IPR011429">
    <property type="entry name" value="Cyt_c_Planctomycete-type"/>
</dbReference>
<dbReference type="GO" id="GO:0020037">
    <property type="term" value="F:heme binding"/>
    <property type="evidence" value="ECO:0007669"/>
    <property type="project" value="InterPro"/>
</dbReference>
<dbReference type="InterPro" id="IPR013042">
    <property type="entry name" value="DUF1592"/>
</dbReference>
<dbReference type="InterPro" id="IPR013036">
    <property type="entry name" value="DUF1587"/>
</dbReference>
<keyword evidence="2 4" id="KW-0479">Metal-binding</keyword>
<dbReference type="GO" id="GO:0009055">
    <property type="term" value="F:electron transfer activity"/>
    <property type="evidence" value="ECO:0007669"/>
    <property type="project" value="InterPro"/>
</dbReference>
<dbReference type="Proteomes" id="UP000676194">
    <property type="component" value="Chromosome"/>
</dbReference>
<keyword evidence="1 4" id="KW-0349">Heme</keyword>
<dbReference type="Pfam" id="PF07637">
    <property type="entry name" value="PSD5"/>
    <property type="match status" value="1"/>
</dbReference>
<evidence type="ECO:0000256" key="5">
    <source>
        <dbReference type="SAM" id="SignalP"/>
    </source>
</evidence>
<keyword evidence="8" id="KW-1185">Reference proteome</keyword>
<dbReference type="Pfam" id="PF07635">
    <property type="entry name" value="PSCyt1"/>
    <property type="match status" value="1"/>
</dbReference>
<dbReference type="EMBL" id="CP074694">
    <property type="protein sequence ID" value="QVL31797.1"/>
    <property type="molecule type" value="Genomic_DNA"/>
</dbReference>
<gene>
    <name evidence="7" type="ORF">KIH39_23655</name>
</gene>
<evidence type="ECO:0000259" key="6">
    <source>
        <dbReference type="PROSITE" id="PS51007"/>
    </source>
</evidence>
<dbReference type="Pfam" id="PF07631">
    <property type="entry name" value="PSD4"/>
    <property type="match status" value="1"/>
</dbReference>
<evidence type="ECO:0000256" key="3">
    <source>
        <dbReference type="ARBA" id="ARBA00023004"/>
    </source>
</evidence>
<organism evidence="7 8">
    <name type="scientific">Telmatocola sphagniphila</name>
    <dbReference type="NCBI Taxonomy" id="1123043"/>
    <lineage>
        <taxon>Bacteria</taxon>
        <taxon>Pseudomonadati</taxon>
        <taxon>Planctomycetota</taxon>
        <taxon>Planctomycetia</taxon>
        <taxon>Gemmatales</taxon>
        <taxon>Gemmataceae</taxon>
    </lineage>
</organism>
<evidence type="ECO:0000313" key="7">
    <source>
        <dbReference type="EMBL" id="QVL31797.1"/>
    </source>
</evidence>
<feature type="chain" id="PRO_5034044573" evidence="5">
    <location>
        <begin position="22"/>
        <end position="773"/>
    </location>
</feature>
<dbReference type="RefSeq" id="WP_213496093.1">
    <property type="nucleotide sequence ID" value="NZ_CP074694.1"/>
</dbReference>
<dbReference type="KEGG" id="tsph:KIH39_23655"/>
<proteinExistence type="predicted"/>
<dbReference type="InterPro" id="IPR013039">
    <property type="entry name" value="DUF1588"/>
</dbReference>
<feature type="signal peptide" evidence="5">
    <location>
        <begin position="1"/>
        <end position="21"/>
    </location>
</feature>
<dbReference type="InterPro" id="IPR009056">
    <property type="entry name" value="Cyt_c-like_dom"/>
</dbReference>
<dbReference type="Pfam" id="PF07626">
    <property type="entry name" value="PSD3"/>
    <property type="match status" value="1"/>
</dbReference>
<evidence type="ECO:0000256" key="1">
    <source>
        <dbReference type="ARBA" id="ARBA00022617"/>
    </source>
</evidence>
<evidence type="ECO:0000313" key="8">
    <source>
        <dbReference type="Proteomes" id="UP000676194"/>
    </source>
</evidence>
<feature type="domain" description="Cytochrome c" evidence="6">
    <location>
        <begin position="22"/>
        <end position="103"/>
    </location>
</feature>
<sequence>MRLFAALTLLLGLAGLKPVQAADFAKDGVAFLQKHCLACHGEKKKNADVALHTFTSEASLLKNRKLWDSVLKVIAEGEMPPAEKPRPPAKDSEQFLALVNSIFDKADINAKPDPGRVTIRRLNKTEYANTVRDLVGIDFNPAEDFPADDIGYGFDNIGDVLTISPVLLERYLAAAESITNRAIIPNPPKPPERWVGSQYLEPATDPEKVPKFRPITTGNLNSQYSITLSGDYTFRFRAFAETIDDEPVRVSVTVNGTEVAAVSLPAGDAKSAKFHETKLKITKGMVRIAVNLVNPKKNAQGKERRLLVENFNLNGPADTRPETHKKLLAADLSKPKREQTREILGRFATKAYRRPATPEEVERLVKFVEATEASGEKYETAIQLALQGVLTSPKFLFRVELDDRPDSVEAHPINEYQLASRLSYFIWASMPDDELFALAAKNQLGANLESQVKRMLKDPKAATLVDNFVMQWLQLKRLDTFAPDQKLFPQFNEELRRSMIRETQLFFEEMVREDRSILDIIDGRYTHIDGKLAAIYGIKDTKGNYWSTPKPTPGGQNIPWDSFVRVELPADGSRAGILTQASILTVTSNPTRTSPVKRGRWVLEQVLGTPPPPPPPNVPELKEDPKAISSGSLRQRMEEHRKNPACANCHAKMDAMGFALENFDAIGKFRTKDGAFDIDPAGKLPDGRQFQNPQQLKSLLKEKKELIAGNWAEKMLTYALGRGLEYYDKQTLKKIVSGTEKGGFAFSALVTEIVRSDAFRMRRGKTEPAKAVN</sequence>
<evidence type="ECO:0000256" key="2">
    <source>
        <dbReference type="ARBA" id="ARBA00022723"/>
    </source>
</evidence>
<keyword evidence="5" id="KW-0732">Signal</keyword>
<dbReference type="SUPFAM" id="SSF46626">
    <property type="entry name" value="Cytochrome c"/>
    <property type="match status" value="1"/>
</dbReference>
<dbReference type="InterPro" id="IPR036909">
    <property type="entry name" value="Cyt_c-like_dom_sf"/>
</dbReference>
<dbReference type="Pfam" id="PF07624">
    <property type="entry name" value="PSD2"/>
    <property type="match status" value="1"/>
</dbReference>
<keyword evidence="3 4" id="KW-0408">Iron</keyword>
<name>A0A8E6B4K3_9BACT</name>
<accession>A0A8E6B4K3</accession>
<dbReference type="InterPro" id="IPR013043">
    <property type="entry name" value="DUF1595"/>
</dbReference>